<dbReference type="UniPathway" id="UPA00068">
    <property type="reaction ID" value="UER00113"/>
</dbReference>
<feature type="binding site" evidence="9">
    <location>
        <position position="265"/>
    </location>
    <ligand>
        <name>L-citrulline</name>
        <dbReference type="ChEBI" id="CHEBI:57743"/>
    </ligand>
</feature>
<dbReference type="Gene3D" id="3.90.1260.10">
    <property type="entry name" value="Argininosuccinate synthetase, chain A, domain 2"/>
    <property type="match status" value="1"/>
</dbReference>
<dbReference type="GO" id="GO:0004055">
    <property type="term" value="F:argininosuccinate synthase activity"/>
    <property type="evidence" value="ECO:0007669"/>
    <property type="project" value="UniProtKB-UniRule"/>
</dbReference>
<comment type="similarity">
    <text evidence="9">Belongs to the argininosuccinate synthase family. Type 1 subfamily.</text>
</comment>
<comment type="catalytic activity">
    <reaction evidence="9">
        <text>L-citrulline + L-aspartate + ATP = 2-(N(omega)-L-arginino)succinate + AMP + diphosphate + H(+)</text>
        <dbReference type="Rhea" id="RHEA:10932"/>
        <dbReference type="ChEBI" id="CHEBI:15378"/>
        <dbReference type="ChEBI" id="CHEBI:29991"/>
        <dbReference type="ChEBI" id="CHEBI:30616"/>
        <dbReference type="ChEBI" id="CHEBI:33019"/>
        <dbReference type="ChEBI" id="CHEBI:57472"/>
        <dbReference type="ChEBI" id="CHEBI:57743"/>
        <dbReference type="ChEBI" id="CHEBI:456215"/>
        <dbReference type="EC" id="6.3.4.5"/>
    </reaction>
</comment>
<dbReference type="NCBIfam" id="TIGR00032">
    <property type="entry name" value="argG"/>
    <property type="match status" value="1"/>
</dbReference>
<dbReference type="SUPFAM" id="SSF69864">
    <property type="entry name" value="Argininosuccinate synthetase, C-terminal domain"/>
    <property type="match status" value="1"/>
</dbReference>
<dbReference type="FunFam" id="3.90.1260.10:FF:000007">
    <property type="entry name" value="Argininosuccinate synthase"/>
    <property type="match status" value="1"/>
</dbReference>
<evidence type="ECO:0000259" key="11">
    <source>
        <dbReference type="Pfam" id="PF20979"/>
    </source>
</evidence>
<feature type="binding site" evidence="9">
    <location>
        <position position="189"/>
    </location>
    <ligand>
        <name>L-citrulline</name>
        <dbReference type="ChEBI" id="CHEBI:57743"/>
    </ligand>
</feature>
<dbReference type="EC" id="6.3.4.5" evidence="3 9"/>
<dbReference type="GO" id="GO:0000050">
    <property type="term" value="P:urea cycle"/>
    <property type="evidence" value="ECO:0007669"/>
    <property type="project" value="TreeGrafter"/>
</dbReference>
<feature type="binding site" evidence="9">
    <location>
        <position position="123"/>
    </location>
    <ligand>
        <name>L-aspartate</name>
        <dbReference type="ChEBI" id="CHEBI:29991"/>
    </ligand>
</feature>
<keyword evidence="7 9" id="KW-0547">Nucleotide-binding</keyword>
<organism evidence="12 13">
    <name type="scientific">Buchnera aphidicola</name>
    <name type="common">Nipponaphis monzeni</name>
    <dbReference type="NCBI Taxonomy" id="2495405"/>
    <lineage>
        <taxon>Bacteria</taxon>
        <taxon>Pseudomonadati</taxon>
        <taxon>Pseudomonadota</taxon>
        <taxon>Gammaproteobacteria</taxon>
        <taxon>Enterobacterales</taxon>
        <taxon>Erwiniaceae</taxon>
        <taxon>Buchnera</taxon>
    </lineage>
</organism>
<dbReference type="GO" id="GO:0006526">
    <property type="term" value="P:L-arginine biosynthetic process"/>
    <property type="evidence" value="ECO:0007669"/>
    <property type="project" value="UniProtKB-UniRule"/>
</dbReference>
<dbReference type="NCBIfam" id="NF001770">
    <property type="entry name" value="PRK00509.1"/>
    <property type="match status" value="1"/>
</dbReference>
<dbReference type="Gene3D" id="3.40.50.620">
    <property type="entry name" value="HUPs"/>
    <property type="match status" value="1"/>
</dbReference>
<dbReference type="CDD" id="cd01999">
    <property type="entry name" value="ASS"/>
    <property type="match status" value="1"/>
</dbReference>
<keyword evidence="4 9" id="KW-0055">Arginine biosynthesis</keyword>
<dbReference type="InterPro" id="IPR014729">
    <property type="entry name" value="Rossmann-like_a/b/a_fold"/>
</dbReference>
<feature type="binding site" evidence="9">
    <location>
        <position position="277"/>
    </location>
    <ligand>
        <name>L-citrulline</name>
        <dbReference type="ChEBI" id="CHEBI:57743"/>
    </ligand>
</feature>
<dbReference type="PANTHER" id="PTHR11587">
    <property type="entry name" value="ARGININOSUCCINATE SYNTHASE"/>
    <property type="match status" value="1"/>
</dbReference>
<dbReference type="HAMAP" id="MF_00005">
    <property type="entry name" value="Arg_succ_synth_type1"/>
    <property type="match status" value="1"/>
</dbReference>
<dbReference type="SUPFAM" id="SSF52402">
    <property type="entry name" value="Adenine nucleotide alpha hydrolases-like"/>
    <property type="match status" value="1"/>
</dbReference>
<dbReference type="AlphaFoldDB" id="A0A455T9P3"/>
<dbReference type="GO" id="GO:0005524">
    <property type="term" value="F:ATP binding"/>
    <property type="evidence" value="ECO:0007669"/>
    <property type="project" value="UniProtKB-UniRule"/>
</dbReference>
<reference evidence="12 13" key="1">
    <citation type="journal article" date="2019" name="Proc. Natl. Acad. Sci. U.S.A.">
        <title>Exaggeration and cooption of innate immunity for social defense.</title>
        <authorList>
            <person name="Kutsukake M."/>
            <person name="Moriyama M."/>
            <person name="Shigenobu S."/>
            <person name="Meng X.-Y."/>
            <person name="Nikoh N."/>
            <person name="Noda C."/>
            <person name="Kobayashi S."/>
            <person name="Fukatsu T."/>
        </authorList>
    </citation>
    <scope>NUCLEOTIDE SEQUENCE [LARGE SCALE GENOMIC DNA]</scope>
    <source>
        <strain evidence="12 13">Nmo</strain>
    </source>
</reference>
<dbReference type="FunFam" id="3.40.50.620:FF:000019">
    <property type="entry name" value="Argininosuccinate synthase"/>
    <property type="match status" value="1"/>
</dbReference>
<keyword evidence="5 9" id="KW-0436">Ligase</keyword>
<evidence type="ECO:0000256" key="9">
    <source>
        <dbReference type="HAMAP-Rule" id="MF_00005"/>
    </source>
</evidence>
<evidence type="ECO:0000313" key="12">
    <source>
        <dbReference type="EMBL" id="BBI01058.1"/>
    </source>
</evidence>
<dbReference type="InterPro" id="IPR018223">
    <property type="entry name" value="Arginosuc_synth_CS"/>
</dbReference>
<evidence type="ECO:0000256" key="7">
    <source>
        <dbReference type="ARBA" id="ARBA00022741"/>
    </source>
</evidence>
<dbReference type="InterPro" id="IPR048268">
    <property type="entry name" value="Arginosuc_syn_C"/>
</dbReference>
<accession>A0A455T9P3</accession>
<feature type="binding site" evidence="9">
    <location>
        <position position="180"/>
    </location>
    <ligand>
        <name>L-citrulline</name>
        <dbReference type="ChEBI" id="CHEBI:57743"/>
    </ligand>
</feature>
<feature type="binding site" evidence="9">
    <location>
        <position position="91"/>
    </location>
    <ligand>
        <name>L-citrulline</name>
        <dbReference type="ChEBI" id="CHEBI:57743"/>
    </ligand>
</feature>
<evidence type="ECO:0000313" key="13">
    <source>
        <dbReference type="Proteomes" id="UP000317544"/>
    </source>
</evidence>
<dbReference type="InterPro" id="IPR001518">
    <property type="entry name" value="Arginosuc_synth"/>
</dbReference>
<keyword evidence="13" id="KW-1185">Reference proteome</keyword>
<dbReference type="GO" id="GO:0000053">
    <property type="term" value="P:argininosuccinate metabolic process"/>
    <property type="evidence" value="ECO:0007669"/>
    <property type="project" value="TreeGrafter"/>
</dbReference>
<feature type="binding site" evidence="9">
    <location>
        <position position="121"/>
    </location>
    <ligand>
        <name>ATP</name>
        <dbReference type="ChEBI" id="CHEBI:30616"/>
    </ligand>
</feature>
<dbReference type="InterPro" id="IPR024074">
    <property type="entry name" value="AS_cat/multimer_dom_body"/>
</dbReference>
<feature type="domain" description="Arginosuccinate synthase C-terminal" evidence="11">
    <location>
        <begin position="179"/>
        <end position="396"/>
    </location>
</feature>
<dbReference type="InterPro" id="IPR023434">
    <property type="entry name" value="Arginosuc_synth_type_1_subfam"/>
</dbReference>
<feature type="binding site" evidence="9">
    <location>
        <position position="127"/>
    </location>
    <ligand>
        <name>L-citrulline</name>
        <dbReference type="ChEBI" id="CHEBI:57743"/>
    </ligand>
</feature>
<keyword evidence="8 9" id="KW-0067">ATP-binding</keyword>
<dbReference type="PROSITE" id="PS00565">
    <property type="entry name" value="ARGININOSUCCIN_SYN_2"/>
    <property type="match status" value="1"/>
</dbReference>
<dbReference type="EMBL" id="AP019379">
    <property type="protein sequence ID" value="BBI01058.1"/>
    <property type="molecule type" value="Genomic_DNA"/>
</dbReference>
<dbReference type="Proteomes" id="UP000317544">
    <property type="component" value="Chromosome"/>
</dbReference>
<comment type="subcellular location">
    <subcellularLocation>
        <location evidence="9">Cytoplasm</location>
    </subcellularLocation>
</comment>
<evidence type="ECO:0000256" key="2">
    <source>
        <dbReference type="ARBA" id="ARBA00011881"/>
    </source>
</evidence>
<dbReference type="Pfam" id="PF00764">
    <property type="entry name" value="Arginosuc_synth"/>
    <property type="match status" value="1"/>
</dbReference>
<evidence type="ECO:0000259" key="10">
    <source>
        <dbReference type="Pfam" id="PF00764"/>
    </source>
</evidence>
<evidence type="ECO:0000256" key="4">
    <source>
        <dbReference type="ARBA" id="ARBA00022571"/>
    </source>
</evidence>
<gene>
    <name evidence="9 12" type="primary">argG</name>
    <name evidence="12" type="ORF">BUCNMO_039</name>
</gene>
<comment type="caution">
    <text evidence="9">Lacks conserved residue(s) required for the propagation of feature annotation.</text>
</comment>
<dbReference type="RefSeq" id="WP_158344516.1">
    <property type="nucleotide sequence ID" value="NZ_AP019379.1"/>
</dbReference>
<feature type="binding site" evidence="9">
    <location>
        <position position="127"/>
    </location>
    <ligand>
        <name>L-aspartate</name>
        <dbReference type="ChEBI" id="CHEBI:29991"/>
    </ligand>
</feature>
<feature type="binding site" evidence="9">
    <location>
        <position position="131"/>
    </location>
    <ligand>
        <name>L-citrulline</name>
        <dbReference type="ChEBI" id="CHEBI:57743"/>
    </ligand>
</feature>
<dbReference type="GO" id="GO:0005737">
    <property type="term" value="C:cytoplasm"/>
    <property type="evidence" value="ECO:0007669"/>
    <property type="project" value="UniProtKB-SubCell"/>
</dbReference>
<keyword evidence="9" id="KW-0963">Cytoplasm</keyword>
<protein>
    <recommendedName>
        <fullName evidence="3 9">Argininosuccinate synthase</fullName>
        <ecNumber evidence="3 9">6.3.4.5</ecNumber>
    </recommendedName>
    <alternativeName>
        <fullName evidence="9">Citrulline--aspartate ligase</fullName>
    </alternativeName>
</protein>
<name>A0A455T9P3_9GAMM</name>
<dbReference type="Pfam" id="PF20979">
    <property type="entry name" value="Arginosuc_syn_C"/>
    <property type="match status" value="1"/>
</dbReference>
<evidence type="ECO:0000256" key="6">
    <source>
        <dbReference type="ARBA" id="ARBA00022605"/>
    </source>
</evidence>
<evidence type="ECO:0000256" key="3">
    <source>
        <dbReference type="ARBA" id="ARBA00012286"/>
    </source>
</evidence>
<evidence type="ECO:0000256" key="1">
    <source>
        <dbReference type="ARBA" id="ARBA00004967"/>
    </source>
</evidence>
<dbReference type="OrthoDB" id="9801641at2"/>
<feature type="binding site" evidence="9">
    <location>
        <position position="39"/>
    </location>
    <ligand>
        <name>ATP</name>
        <dbReference type="ChEBI" id="CHEBI:30616"/>
    </ligand>
</feature>
<proteinExistence type="inferred from homology"/>
<dbReference type="PANTHER" id="PTHR11587:SF2">
    <property type="entry name" value="ARGININOSUCCINATE SYNTHASE"/>
    <property type="match status" value="1"/>
</dbReference>
<sequence>MKIDKIKKIVLAYSGGLDTSAIIPWLKENYNAEVIAYVANIGQSQESLNNIEDKAINSGASSCYVIDLRKKFIEEYIYPMLHTGAIYEGNYLLGTAIARPIIAKFQIKLALKLHASAVCHGSTGKGNDQVRFENAYISLAPNLDIIAPWRQWKLQSRQDLLKYLKLKNIHTSVTLKKIYSRDENIWHTSTEGGDLENPWNVAQENCWITTKNLINTPDNPEFLTLVINKGHIISINHKIVNSLDCLNKLNKIGATHGIGRVDIVENRLIGIKSRGCYETPGGTIMKVAIQAIEQLVLDKECVKWKTQIGLEMSYIIYDGKWFTPLRHSLLDAIKCLVDLINGTVIIKLYKGNVIVVQKKSPNSLYSQELATFNEDKSYSHKDAEGFIKILSITSRMRATCNDNNDISNLKN</sequence>
<dbReference type="InterPro" id="IPR048267">
    <property type="entry name" value="Arginosuc_syn_N"/>
</dbReference>
<comment type="pathway">
    <text evidence="1 9">Amino-acid biosynthesis; L-arginine biosynthesis; L-arginine from L-ornithine and carbamoyl phosphate: step 2/3.</text>
</comment>
<evidence type="ECO:0000256" key="5">
    <source>
        <dbReference type="ARBA" id="ARBA00022598"/>
    </source>
</evidence>
<comment type="subunit">
    <text evidence="2 9">Homotetramer.</text>
</comment>
<feature type="domain" description="Arginosuccinate synthase-like N-terminal" evidence="10">
    <location>
        <begin position="8"/>
        <end position="169"/>
    </location>
</feature>
<evidence type="ECO:0000256" key="8">
    <source>
        <dbReference type="ARBA" id="ARBA00022840"/>
    </source>
</evidence>
<dbReference type="PROSITE" id="PS00564">
    <property type="entry name" value="ARGININOSUCCIN_SYN_1"/>
    <property type="match status" value="1"/>
</dbReference>
<keyword evidence="6 9" id="KW-0028">Amino-acid biosynthesis</keyword>
<feature type="binding site" evidence="9">
    <location>
        <begin position="12"/>
        <end position="20"/>
    </location>
    <ligand>
        <name>ATP</name>
        <dbReference type="ChEBI" id="CHEBI:30616"/>
    </ligand>
</feature>
<feature type="binding site" evidence="9">
    <location>
        <position position="128"/>
    </location>
    <ligand>
        <name>L-aspartate</name>
        <dbReference type="ChEBI" id="CHEBI:29991"/>
    </ligand>
</feature>